<name>A0ABU6C229_9ACTN</name>
<dbReference type="InterPro" id="IPR003018">
    <property type="entry name" value="GAF"/>
</dbReference>
<evidence type="ECO:0000313" key="7">
    <source>
        <dbReference type="Proteomes" id="UP001352223"/>
    </source>
</evidence>
<feature type="domain" description="ANTAR" evidence="5">
    <location>
        <begin position="170"/>
        <end position="231"/>
    </location>
</feature>
<dbReference type="PROSITE" id="PS50921">
    <property type="entry name" value="ANTAR"/>
    <property type="match status" value="1"/>
</dbReference>
<keyword evidence="2" id="KW-0418">Kinase</keyword>
<evidence type="ECO:0000256" key="3">
    <source>
        <dbReference type="ARBA" id="ARBA00023015"/>
    </source>
</evidence>
<organism evidence="6 7">
    <name type="scientific">Streptomyces kunmingensis</name>
    <dbReference type="NCBI Taxonomy" id="68225"/>
    <lineage>
        <taxon>Bacteria</taxon>
        <taxon>Bacillati</taxon>
        <taxon>Actinomycetota</taxon>
        <taxon>Actinomycetes</taxon>
        <taxon>Kitasatosporales</taxon>
        <taxon>Streptomycetaceae</taxon>
        <taxon>Streptomyces</taxon>
    </lineage>
</organism>
<proteinExistence type="predicted"/>
<evidence type="ECO:0000256" key="2">
    <source>
        <dbReference type="ARBA" id="ARBA00022777"/>
    </source>
</evidence>
<dbReference type="InterPro" id="IPR005561">
    <property type="entry name" value="ANTAR"/>
</dbReference>
<dbReference type="PIRSF" id="PIRSF036625">
    <property type="entry name" value="GAF_ANTAR"/>
    <property type="match status" value="1"/>
</dbReference>
<dbReference type="InterPro" id="IPR036388">
    <property type="entry name" value="WH-like_DNA-bd_sf"/>
</dbReference>
<evidence type="ECO:0000256" key="4">
    <source>
        <dbReference type="ARBA" id="ARBA00023163"/>
    </source>
</evidence>
<gene>
    <name evidence="6" type="ORF">OKJ48_00055</name>
</gene>
<dbReference type="Pfam" id="PF03861">
    <property type="entry name" value="ANTAR"/>
    <property type="match status" value="1"/>
</dbReference>
<protein>
    <submittedName>
        <fullName evidence="6">GAF and ANTAR domain-containing protein</fullName>
    </submittedName>
</protein>
<dbReference type="Gene3D" id="3.30.450.40">
    <property type="match status" value="1"/>
</dbReference>
<keyword evidence="1" id="KW-0808">Transferase</keyword>
<dbReference type="SUPFAM" id="SSF55781">
    <property type="entry name" value="GAF domain-like"/>
    <property type="match status" value="1"/>
</dbReference>
<accession>A0ABU6C229</accession>
<evidence type="ECO:0000259" key="5">
    <source>
        <dbReference type="PROSITE" id="PS50921"/>
    </source>
</evidence>
<dbReference type="Pfam" id="PF13185">
    <property type="entry name" value="GAF_2"/>
    <property type="match status" value="1"/>
</dbReference>
<dbReference type="InterPro" id="IPR011006">
    <property type="entry name" value="CheY-like_superfamily"/>
</dbReference>
<evidence type="ECO:0000256" key="1">
    <source>
        <dbReference type="ARBA" id="ARBA00022679"/>
    </source>
</evidence>
<dbReference type="InterPro" id="IPR029016">
    <property type="entry name" value="GAF-like_dom_sf"/>
</dbReference>
<evidence type="ECO:0000313" key="6">
    <source>
        <dbReference type="EMBL" id="MEB3958662.1"/>
    </source>
</evidence>
<dbReference type="InterPro" id="IPR012074">
    <property type="entry name" value="GAF_ANTAR"/>
</dbReference>
<dbReference type="RefSeq" id="WP_324765648.1">
    <property type="nucleotide sequence ID" value="NZ_BAAATS010000022.1"/>
</dbReference>
<keyword evidence="4" id="KW-0804">Transcription</keyword>
<keyword evidence="3" id="KW-0805">Transcription regulation</keyword>
<sequence>MTVTTRELDMSRAVLDLVSRPADLDVLELLYDLTAYAAAFLPVRAGITVLDDGGDVAYLTASDELCRRFEQDQLDLDEGPCLDSARTHEPLPVALLDSEQATARWPRFAPRAVAASITAVAAIPLHTPDLMLGALNLISTGPPLPSGRDLHLVQVLADAAALALTHRRDIVGREETIRQLQTALDSRIVIEQAKGVLAARLQVTMDASFTLLRGHARATQQPLTVLATRIAHRDIPDALLEKTR</sequence>
<dbReference type="SMART" id="SM01012">
    <property type="entry name" value="ANTAR"/>
    <property type="match status" value="1"/>
</dbReference>
<dbReference type="SMART" id="SM00065">
    <property type="entry name" value="GAF"/>
    <property type="match status" value="1"/>
</dbReference>
<keyword evidence="7" id="KW-1185">Reference proteome</keyword>
<reference evidence="6 7" key="1">
    <citation type="submission" date="2022-10" db="EMBL/GenBank/DDBJ databases">
        <authorList>
            <person name="Xie J."/>
            <person name="Shen N."/>
        </authorList>
    </citation>
    <scope>NUCLEOTIDE SEQUENCE [LARGE SCALE GENOMIC DNA]</scope>
    <source>
        <strain evidence="6 7">DSM 41681</strain>
    </source>
</reference>
<dbReference type="Proteomes" id="UP001352223">
    <property type="component" value="Unassembled WGS sequence"/>
</dbReference>
<dbReference type="EMBL" id="JAOZYB010000001">
    <property type="protein sequence ID" value="MEB3958662.1"/>
    <property type="molecule type" value="Genomic_DNA"/>
</dbReference>
<comment type="caution">
    <text evidence="6">The sequence shown here is derived from an EMBL/GenBank/DDBJ whole genome shotgun (WGS) entry which is preliminary data.</text>
</comment>
<dbReference type="Gene3D" id="1.10.10.10">
    <property type="entry name" value="Winged helix-like DNA-binding domain superfamily/Winged helix DNA-binding domain"/>
    <property type="match status" value="1"/>
</dbReference>
<dbReference type="SUPFAM" id="SSF52172">
    <property type="entry name" value="CheY-like"/>
    <property type="match status" value="1"/>
</dbReference>